<dbReference type="Proteomes" id="UP000094764">
    <property type="component" value="Unassembled WGS sequence"/>
</dbReference>
<sequence length="108" mass="12337">MKRFNGYIVTSILLTACMFYYQEVVHVHAAEIEIHGQIGEDKVTVQPPKESETKIYGTLAKPKQTHIELKTFPNTGSMTEKVTLLGLLLLLIYVLLSRWKAHRKKRPG</sequence>
<reference evidence="3" key="1">
    <citation type="submission" date="2016-09" db="EMBL/GenBank/DDBJ databases">
        <authorList>
            <person name="Gulvik C.A."/>
        </authorList>
    </citation>
    <scope>NUCLEOTIDE SEQUENCE [LARGE SCALE GENOMIC DNA]</scope>
    <source>
        <strain evidence="3">LMG 26306</strain>
    </source>
</reference>
<keyword evidence="3" id="KW-1185">Reference proteome</keyword>
<name>A0A1E5H0A2_9ENTE</name>
<evidence type="ECO:0000313" key="3">
    <source>
        <dbReference type="Proteomes" id="UP000094764"/>
    </source>
</evidence>
<gene>
    <name evidence="2" type="ORF">BCR23_13915</name>
</gene>
<comment type="caution">
    <text evidence="2">The sequence shown here is derived from an EMBL/GenBank/DDBJ whole genome shotgun (WGS) entry which is preliminary data.</text>
</comment>
<keyword evidence="1" id="KW-1133">Transmembrane helix</keyword>
<accession>A0A1E5H0A2</accession>
<protein>
    <submittedName>
        <fullName evidence="2">Uncharacterized protein</fullName>
    </submittedName>
</protein>
<dbReference type="PROSITE" id="PS51257">
    <property type="entry name" value="PROKAR_LIPOPROTEIN"/>
    <property type="match status" value="1"/>
</dbReference>
<keyword evidence="1" id="KW-0472">Membrane</keyword>
<dbReference type="AlphaFoldDB" id="A0A1E5H0A2"/>
<proteinExistence type="predicted"/>
<dbReference type="OrthoDB" id="2185868at2"/>
<evidence type="ECO:0000256" key="1">
    <source>
        <dbReference type="SAM" id="Phobius"/>
    </source>
</evidence>
<keyword evidence="1" id="KW-0812">Transmembrane</keyword>
<dbReference type="NCBIfam" id="TIGR01167">
    <property type="entry name" value="LPXTG_anchor"/>
    <property type="match status" value="1"/>
</dbReference>
<feature type="transmembrane region" description="Helical" evidence="1">
    <location>
        <begin position="82"/>
        <end position="99"/>
    </location>
</feature>
<dbReference type="EMBL" id="MIKB01000004">
    <property type="protein sequence ID" value="OEG18323.1"/>
    <property type="molecule type" value="Genomic_DNA"/>
</dbReference>
<dbReference type="RefSeq" id="WP_069634208.1">
    <property type="nucleotide sequence ID" value="NZ_JXKZ01000016.1"/>
</dbReference>
<dbReference type="STRING" id="903983.BCR23_13915"/>
<evidence type="ECO:0000313" key="2">
    <source>
        <dbReference type="EMBL" id="OEG18323.1"/>
    </source>
</evidence>
<organism evidence="2 3">
    <name type="scientific">Enterococcus quebecensis</name>
    <dbReference type="NCBI Taxonomy" id="903983"/>
    <lineage>
        <taxon>Bacteria</taxon>
        <taxon>Bacillati</taxon>
        <taxon>Bacillota</taxon>
        <taxon>Bacilli</taxon>
        <taxon>Lactobacillales</taxon>
        <taxon>Enterococcaceae</taxon>
        <taxon>Enterococcus</taxon>
    </lineage>
</organism>